<evidence type="ECO:0000259" key="4">
    <source>
        <dbReference type="PROSITE" id="PS51898"/>
    </source>
</evidence>
<dbReference type="SUPFAM" id="SSF56349">
    <property type="entry name" value="DNA breaking-rejoining enzymes"/>
    <property type="match status" value="1"/>
</dbReference>
<feature type="compositionally biased region" description="Basic and acidic residues" evidence="3">
    <location>
        <begin position="178"/>
        <end position="195"/>
    </location>
</feature>
<feature type="compositionally biased region" description="Polar residues" evidence="3">
    <location>
        <begin position="197"/>
        <end position="209"/>
    </location>
</feature>
<dbReference type="InterPro" id="IPR010998">
    <property type="entry name" value="Integrase_recombinase_N"/>
</dbReference>
<evidence type="ECO:0000256" key="2">
    <source>
        <dbReference type="ARBA" id="ARBA00023172"/>
    </source>
</evidence>
<feature type="compositionally biased region" description="Basic residues" evidence="3">
    <location>
        <begin position="303"/>
        <end position="312"/>
    </location>
</feature>
<dbReference type="InterPro" id="IPR011010">
    <property type="entry name" value="DNA_brk_join_enz"/>
</dbReference>
<dbReference type="SUPFAM" id="SSF47823">
    <property type="entry name" value="lambda integrase-like, N-terminal domain"/>
    <property type="match status" value="1"/>
</dbReference>
<dbReference type="Gene3D" id="1.10.150.130">
    <property type="match status" value="1"/>
</dbReference>
<dbReference type="OrthoDB" id="9048622at2759"/>
<name>A0A8J1L223_XENLA</name>
<feature type="compositionally biased region" description="Polar residues" evidence="3">
    <location>
        <begin position="516"/>
        <end position="528"/>
    </location>
</feature>
<dbReference type="GO" id="GO:0006310">
    <property type="term" value="P:DNA recombination"/>
    <property type="evidence" value="ECO:0007669"/>
    <property type="project" value="UniProtKB-KW"/>
</dbReference>
<dbReference type="GO" id="GO:0003677">
    <property type="term" value="F:DNA binding"/>
    <property type="evidence" value="ECO:0007669"/>
    <property type="project" value="UniProtKB-KW"/>
</dbReference>
<dbReference type="PANTHER" id="PTHR34605">
    <property type="entry name" value="PHAGE_INTEGRASE DOMAIN-CONTAINING PROTEIN"/>
    <property type="match status" value="1"/>
</dbReference>
<keyword evidence="2" id="KW-0233">DNA recombination</keyword>
<dbReference type="Gene3D" id="1.10.443.10">
    <property type="entry name" value="Intergrase catalytic core"/>
    <property type="match status" value="1"/>
</dbReference>
<accession>A0A8J1L223</accession>
<proteinExistence type="predicted"/>
<feature type="compositionally biased region" description="Low complexity" evidence="3">
    <location>
        <begin position="290"/>
        <end position="302"/>
    </location>
</feature>
<feature type="compositionally biased region" description="Low complexity" evidence="3">
    <location>
        <begin position="372"/>
        <end position="382"/>
    </location>
</feature>
<evidence type="ECO:0000256" key="1">
    <source>
        <dbReference type="ARBA" id="ARBA00023125"/>
    </source>
</evidence>
<dbReference type="RefSeq" id="XP_041423578.1">
    <property type="nucleotide sequence ID" value="XM_041567644.1"/>
</dbReference>
<evidence type="ECO:0000313" key="5">
    <source>
        <dbReference type="Proteomes" id="UP000186698"/>
    </source>
</evidence>
<evidence type="ECO:0000313" key="6">
    <source>
        <dbReference type="RefSeq" id="XP_041423578.1"/>
    </source>
</evidence>
<sequence>MEVNQELADLVRRFRDAASQQDPGWLQQQLQDLLGRGEPARPATRPTRRTRPPARLSPQGTGGLRSRARRISASPSRGGLTLRSTVPAAKMKPTAANTRRRGPGSRQVTEPPDHVTQAAVRGRRGRKPAPPAAASALVTEDRQRAVSPSSPPATSSGPSIRRVCALSPHAASAVEGGGRGKEPAPHTAAAREEQRVGLSSSPHSLTITGTGIVEGCDSPQHMAGGRRGEKHTPKTAAATALRDEQHGELSPSPLPGAATADIVSSPRASVLMDIERGEQSIPCSPTHSNPSQACSTPSPSTSARRRLSRVRPRTSPPVRKNDFTRPGRPASMSTAGQAQGGRVITAQIHHRESGERRVGTPTGRRGWRQDPTSARRSTVRVSRQGRDPITPTRERSPAPRNRSRSRSRDNSRRVRREHSHSSVRSSRRDVTAQACSQTARVSRWERSSRSPSRSYSHREGHSCCHFSCRNSPRMSEREASRARSVTSKDGTRRRRSTSHDRVQPDTVQKQHPPRSNRMSSSLTAQGAATASGPGVGAFSGGSAGSSTAAMPISTAALAAGERRLLELVKVSLAKATWTAYGKAWEEWNQLTGWAGGFTTREDRRAGLIWYVVWLTEQGKSAAFIDKRMAGLAFQFKLRGEEDLTKEFIIRQALKGVRKSRHSKDTRRPISFQLLTRLQGVLDQCCYSGYEVQLFRAAFALAFFGAFRVGELVSKSKTSQGGLLLQDVKVFQDKITIRLRQSKTDSLGKGKDIVLFKVDGGATCPVGCVSRFLHLRGVCGKVFLQHEDGMPLTRFQFNNILKKSLDSVGVNPKEFGTHSFRIGAATEAAGLGLGERMVMKIGRWESKRFLSYIRPGLLV</sequence>
<dbReference type="PANTHER" id="PTHR34605:SF8">
    <property type="entry name" value="FILAGGRIN-2-LIKE ISOFORM X1"/>
    <property type="match status" value="1"/>
</dbReference>
<dbReference type="AlphaFoldDB" id="A0A8J1L223"/>
<dbReference type="Proteomes" id="UP000186698">
    <property type="component" value="Chromosome 6S"/>
</dbReference>
<feature type="region of interest" description="Disordered" evidence="3">
    <location>
        <begin position="279"/>
        <end position="533"/>
    </location>
</feature>
<protein>
    <submittedName>
        <fullName evidence="6">Serine/arginine repetitive matrix protein 2-like isoform X1</fullName>
    </submittedName>
</protein>
<keyword evidence="5" id="KW-1185">Reference proteome</keyword>
<evidence type="ECO:0000256" key="3">
    <source>
        <dbReference type="SAM" id="MobiDB-lite"/>
    </source>
</evidence>
<feature type="domain" description="Tyr recombinase" evidence="4">
    <location>
        <begin position="666"/>
        <end position="858"/>
    </location>
</feature>
<feature type="compositionally biased region" description="Basic and acidic residues" evidence="3">
    <location>
        <begin position="349"/>
        <end position="358"/>
    </location>
</feature>
<keyword evidence="1" id="KW-0238">DNA-binding</keyword>
<organism evidence="5 6">
    <name type="scientific">Xenopus laevis</name>
    <name type="common">African clawed frog</name>
    <dbReference type="NCBI Taxonomy" id="8355"/>
    <lineage>
        <taxon>Eukaryota</taxon>
        <taxon>Metazoa</taxon>
        <taxon>Chordata</taxon>
        <taxon>Craniata</taxon>
        <taxon>Vertebrata</taxon>
        <taxon>Euteleostomi</taxon>
        <taxon>Amphibia</taxon>
        <taxon>Batrachia</taxon>
        <taxon>Anura</taxon>
        <taxon>Pipoidea</taxon>
        <taxon>Pipidae</taxon>
        <taxon>Xenopodinae</taxon>
        <taxon>Xenopus</taxon>
        <taxon>Xenopus</taxon>
    </lineage>
</organism>
<feature type="region of interest" description="Disordered" evidence="3">
    <location>
        <begin position="31"/>
        <end position="235"/>
    </location>
</feature>
<reference evidence="6" key="1">
    <citation type="submission" date="2025-08" db="UniProtKB">
        <authorList>
            <consortium name="RefSeq"/>
        </authorList>
    </citation>
    <scope>IDENTIFICATION</scope>
    <source>
        <strain evidence="6">J_2021</strain>
        <tissue evidence="6">Erythrocytes</tissue>
    </source>
</reference>
<dbReference type="InterPro" id="IPR052925">
    <property type="entry name" value="Phage_Integrase-like_Recomb"/>
</dbReference>
<dbReference type="InterPro" id="IPR013762">
    <property type="entry name" value="Integrase-like_cat_sf"/>
</dbReference>
<dbReference type="InterPro" id="IPR002104">
    <property type="entry name" value="Integrase_catalytic"/>
</dbReference>
<feature type="compositionally biased region" description="Low complexity" evidence="3">
    <location>
        <begin position="31"/>
        <end position="45"/>
    </location>
</feature>
<dbReference type="GeneID" id="121395085"/>
<gene>
    <name evidence="6" type="primary">LOC121395085</name>
</gene>
<dbReference type="KEGG" id="xla:121395085"/>
<dbReference type="PROSITE" id="PS51898">
    <property type="entry name" value="TYR_RECOMBINASE"/>
    <property type="match status" value="1"/>
</dbReference>
<dbReference type="GO" id="GO:0015074">
    <property type="term" value="P:DNA integration"/>
    <property type="evidence" value="ECO:0007669"/>
    <property type="project" value="InterPro"/>
</dbReference>